<evidence type="ECO:0000313" key="3">
    <source>
        <dbReference type="Proteomes" id="UP000288758"/>
    </source>
</evidence>
<evidence type="ECO:0000313" key="2">
    <source>
        <dbReference type="EMBL" id="QAT81777.1"/>
    </source>
</evidence>
<feature type="signal peptide" evidence="1">
    <location>
        <begin position="1"/>
        <end position="20"/>
    </location>
</feature>
<dbReference type="AlphaFoldDB" id="A0A410RIL4"/>
<sequence length="238" mass="27046">MTRILGVSLLLLAMACAQPAATPGVVQINARDIPDRIPGPMPGFGPFDTYSDALISACSMMLKQPHATAGRKSDMNFRLRWDLSQEYCAWVYYTPDERFEMSMMSVTTIQDSRGKRSCRLPPKVDDARYPPESLGYVYLLHTHPYEGELTEPDIRYIVAMGLEHGWEVKTKAGMLRLSLVAFFSASSDPANPTCDGFFQYTPTTGDLSKWTQERNQWRHKSIGSVKWIDSQHYRIDRH</sequence>
<dbReference type="Proteomes" id="UP000288758">
    <property type="component" value="Chromosome"/>
</dbReference>
<reference evidence="2 3" key="1">
    <citation type="submission" date="2018-12" db="EMBL/GenBank/DDBJ databases">
        <title>Complete Genome Sequence of the Corallopyronin A producing Myxobacterium Corallococcus coralloides B035.</title>
        <authorList>
            <person name="Bouhired S.M."/>
            <person name="Rupp O."/>
            <person name="Blom J."/>
            <person name="Schaeberle T.F."/>
            <person name="Kehraus S."/>
            <person name="Schiefer A."/>
            <person name="Pfarr K."/>
            <person name="Goesmann A."/>
            <person name="Hoerauf A."/>
            <person name="Koenig G.M."/>
        </authorList>
    </citation>
    <scope>NUCLEOTIDE SEQUENCE [LARGE SCALE GENOMIC DNA]</scope>
    <source>
        <strain evidence="2 3">B035</strain>
    </source>
</reference>
<organism evidence="2 3">
    <name type="scientific">Corallococcus coralloides</name>
    <name type="common">Myxococcus coralloides</name>
    <dbReference type="NCBI Taxonomy" id="184914"/>
    <lineage>
        <taxon>Bacteria</taxon>
        <taxon>Pseudomonadati</taxon>
        <taxon>Myxococcota</taxon>
        <taxon>Myxococcia</taxon>
        <taxon>Myxococcales</taxon>
        <taxon>Cystobacterineae</taxon>
        <taxon>Myxococcaceae</taxon>
        <taxon>Corallococcus</taxon>
    </lineage>
</organism>
<proteinExistence type="predicted"/>
<name>A0A410RIL4_CORCK</name>
<accession>A0A410RIL4</accession>
<evidence type="ECO:0008006" key="4">
    <source>
        <dbReference type="Google" id="ProtNLM"/>
    </source>
</evidence>
<dbReference type="EMBL" id="CP034669">
    <property type="protein sequence ID" value="QAT81777.1"/>
    <property type="molecule type" value="Genomic_DNA"/>
</dbReference>
<dbReference type="RefSeq" id="WP_240672659.1">
    <property type="nucleotide sequence ID" value="NZ_CP034669.1"/>
</dbReference>
<dbReference type="PROSITE" id="PS51257">
    <property type="entry name" value="PROKAR_LIPOPROTEIN"/>
    <property type="match status" value="1"/>
</dbReference>
<gene>
    <name evidence="2" type="ORF">EJ065_0168</name>
</gene>
<protein>
    <recommendedName>
        <fullName evidence="4">Lipoprotein</fullName>
    </recommendedName>
</protein>
<feature type="chain" id="PRO_5019199177" description="Lipoprotein" evidence="1">
    <location>
        <begin position="21"/>
        <end position="238"/>
    </location>
</feature>
<keyword evidence="1" id="KW-0732">Signal</keyword>
<evidence type="ECO:0000256" key="1">
    <source>
        <dbReference type="SAM" id="SignalP"/>
    </source>
</evidence>